<dbReference type="AlphaFoldDB" id="A0A2T3WC93"/>
<dbReference type="RefSeq" id="WP_107136114.1">
    <property type="nucleotide sequence ID" value="NZ_PYSV01000001.1"/>
</dbReference>
<evidence type="ECO:0000313" key="1">
    <source>
        <dbReference type="EMBL" id="PTA69521.1"/>
    </source>
</evidence>
<comment type="caution">
    <text evidence="1">The sequence shown here is derived from an EMBL/GenBank/DDBJ whole genome shotgun (WGS) entry which is preliminary data.</text>
</comment>
<proteinExistence type="predicted"/>
<evidence type="ECO:0000313" key="2">
    <source>
        <dbReference type="Proteomes" id="UP000240317"/>
    </source>
</evidence>
<reference evidence="1 2" key="1">
    <citation type="submission" date="2018-03" db="EMBL/GenBank/DDBJ databases">
        <title>Draft genome of Deinococcus sp. OD32.</title>
        <authorList>
            <person name="Wang X.-P."/>
            <person name="Du Z.-J."/>
        </authorList>
    </citation>
    <scope>NUCLEOTIDE SEQUENCE [LARGE SCALE GENOMIC DNA]</scope>
    <source>
        <strain evidence="1 2">OD32</strain>
    </source>
</reference>
<organism evidence="1 2">
    <name type="scientific">Deinococcus arcticus</name>
    <dbReference type="NCBI Taxonomy" id="2136176"/>
    <lineage>
        <taxon>Bacteria</taxon>
        <taxon>Thermotogati</taxon>
        <taxon>Deinococcota</taxon>
        <taxon>Deinococci</taxon>
        <taxon>Deinococcales</taxon>
        <taxon>Deinococcaceae</taxon>
        <taxon>Deinococcus</taxon>
    </lineage>
</organism>
<name>A0A2T3WC93_9DEIO</name>
<dbReference type="EMBL" id="PYSV01000001">
    <property type="protein sequence ID" value="PTA69521.1"/>
    <property type="molecule type" value="Genomic_DNA"/>
</dbReference>
<sequence>MNLQTAQHLVTLITPLLPPDVTITVTSEVIEVFHQGRLDAQQGYTFMPPGEVECLLSQLEDIIIMCAWGWWPLLNGQRAAFQIVQGQGQALLAVGTAGQPPQVLGPLLPPGHPGLAPRSPW</sequence>
<gene>
    <name evidence="1" type="ORF">C8263_00340</name>
</gene>
<dbReference type="Proteomes" id="UP000240317">
    <property type="component" value="Unassembled WGS sequence"/>
</dbReference>
<keyword evidence="2" id="KW-1185">Reference proteome</keyword>
<accession>A0A2T3WC93</accession>
<protein>
    <submittedName>
        <fullName evidence="1">Uncharacterized protein</fullName>
    </submittedName>
</protein>